<dbReference type="InterPro" id="IPR041503">
    <property type="entry name" value="AIMP2_thioredoxin"/>
</dbReference>
<feature type="domain" description="AIMP2 thioredoxin-like" evidence="5">
    <location>
        <begin position="281"/>
        <end position="358"/>
    </location>
</feature>
<dbReference type="InterPro" id="IPR042360">
    <property type="entry name" value="AIMP2"/>
</dbReference>
<evidence type="ECO:0000256" key="3">
    <source>
        <dbReference type="ARBA" id="ARBA00022917"/>
    </source>
</evidence>
<dbReference type="OrthoDB" id="6239055at2759"/>
<dbReference type="GO" id="GO:0017101">
    <property type="term" value="C:aminoacyl-tRNA synthetase multienzyme complex"/>
    <property type="evidence" value="ECO:0007669"/>
    <property type="project" value="InterPro"/>
</dbReference>
<keyword evidence="2" id="KW-0963">Cytoplasm</keyword>
<comment type="caution">
    <text evidence="6">The sequence shown here is derived from an EMBL/GenBank/DDBJ whole genome shotgun (WGS) entry which is preliminary data.</text>
</comment>
<keyword evidence="7" id="KW-1185">Reference proteome</keyword>
<sequence length="472" mass="52281">MSACAPTGCSSDAVKDRSYDAMNALLRRTKSSDIVMVAGDMNAQSLPNAPPSDVNAYWDEITTSLHSVGNFACGTVPPGALKHWISDRTVSLLKSRRNIPAGREHNWTRRIIRRQVKVSVRADERVQCESKSSFLSCSLQIADIEGGQIDWAPRLDDLFRGVREGRGRDTMYELDRIIQPIRNIMHTHGMYEVDRYWKPAFGFDGSSLDEQTQSLVLRLDSLDASVSHLLGLLQTGAKARPKKPTQAPTAQPKQQYASTQPTRAQPAALGHHIKISSTSSLAVQANPDRPPVAALLFCHALAAHGCNVFVSSYVHSSVGQLPPSLTSLLEALTPKTCLSNHSLTLRIVWTRLYPDCTTYLDINSTMLHGEVMLLLRLAEVISQPDASEQSELLMLIDALHRDTGPTTILKQLAEKPHFQSLNRNLPSIPDCFLYVTLQQLNLFTCLPSALAQWLKVCSKYDSFALLGRNWSK</sequence>
<evidence type="ECO:0000259" key="5">
    <source>
        <dbReference type="Pfam" id="PF18569"/>
    </source>
</evidence>
<organism evidence="6 7">
    <name type="scientific">Clonorchis sinensis</name>
    <name type="common">Chinese liver fluke</name>
    <dbReference type="NCBI Taxonomy" id="79923"/>
    <lineage>
        <taxon>Eukaryota</taxon>
        <taxon>Metazoa</taxon>
        <taxon>Spiralia</taxon>
        <taxon>Lophotrochozoa</taxon>
        <taxon>Platyhelminthes</taxon>
        <taxon>Trematoda</taxon>
        <taxon>Digenea</taxon>
        <taxon>Opisthorchiida</taxon>
        <taxon>Opisthorchiata</taxon>
        <taxon>Opisthorchiidae</taxon>
        <taxon>Clonorchis</taxon>
    </lineage>
</organism>
<dbReference type="EMBL" id="NIRI02000042">
    <property type="protein sequence ID" value="KAG5450616.1"/>
    <property type="molecule type" value="Genomic_DNA"/>
</dbReference>
<comment type="subcellular location">
    <subcellularLocation>
        <location evidence="1">Cytoplasm</location>
    </subcellularLocation>
</comment>
<name>A0A419PHB9_CLOSI</name>
<evidence type="ECO:0000256" key="1">
    <source>
        <dbReference type="ARBA" id="ARBA00004496"/>
    </source>
</evidence>
<dbReference type="Proteomes" id="UP000286415">
    <property type="component" value="Unassembled WGS sequence"/>
</dbReference>
<reference evidence="6 7" key="1">
    <citation type="journal article" date="2018" name="Biotechnol. Adv.">
        <title>Improved genomic resources and new bioinformatic workflow for the carcinogenic parasite Clonorchis sinensis: Biotechnological implications.</title>
        <authorList>
            <person name="Wang D."/>
            <person name="Korhonen P.K."/>
            <person name="Gasser R.B."/>
            <person name="Young N.D."/>
        </authorList>
    </citation>
    <scope>NUCLEOTIDE SEQUENCE [LARGE SCALE GENOMIC DNA]</scope>
    <source>
        <strain evidence="6">Cs-k2</strain>
    </source>
</reference>
<evidence type="ECO:0000313" key="6">
    <source>
        <dbReference type="EMBL" id="KAG5450616.1"/>
    </source>
</evidence>
<evidence type="ECO:0000256" key="2">
    <source>
        <dbReference type="ARBA" id="ARBA00022490"/>
    </source>
</evidence>
<dbReference type="Pfam" id="PF18569">
    <property type="entry name" value="Thioredoxin_16"/>
    <property type="match status" value="1"/>
</dbReference>
<reference evidence="6 7" key="2">
    <citation type="journal article" date="2021" name="Genomics">
        <title>High-quality reference genome for Clonorchis sinensis.</title>
        <authorList>
            <person name="Young N.D."/>
            <person name="Stroehlein A.J."/>
            <person name="Kinkar L."/>
            <person name="Wang T."/>
            <person name="Sohn W.M."/>
            <person name="Chang B.C.H."/>
            <person name="Kaur P."/>
            <person name="Weisz D."/>
            <person name="Dudchenko O."/>
            <person name="Aiden E.L."/>
            <person name="Korhonen P.K."/>
            <person name="Gasser R.B."/>
        </authorList>
    </citation>
    <scope>NUCLEOTIDE SEQUENCE [LARGE SCALE GENOMIC DNA]</scope>
    <source>
        <strain evidence="6">Cs-k2</strain>
    </source>
</reference>
<feature type="region of interest" description="Disordered" evidence="4">
    <location>
        <begin position="237"/>
        <end position="263"/>
    </location>
</feature>
<dbReference type="GO" id="GO:0005737">
    <property type="term" value="C:cytoplasm"/>
    <property type="evidence" value="ECO:0007669"/>
    <property type="project" value="UniProtKB-SubCell"/>
</dbReference>
<protein>
    <recommendedName>
        <fullName evidence="5">AIMP2 thioredoxin-like domain-containing protein</fullName>
    </recommendedName>
</protein>
<feature type="compositionally biased region" description="Low complexity" evidence="4">
    <location>
        <begin position="244"/>
        <end position="255"/>
    </location>
</feature>
<keyword evidence="3" id="KW-0648">Protein biosynthesis</keyword>
<dbReference type="AlphaFoldDB" id="A0A419PHB9"/>
<accession>A0A419PHB9</accession>
<dbReference type="PANTHER" id="PTHR13438">
    <property type="entry name" value="AMINOACYL TRNA SYNTHASE COMPLEX-INTERACTING MULTIFUNCTIONAL PROTEIN"/>
    <property type="match status" value="1"/>
</dbReference>
<dbReference type="Gene3D" id="1.20.1050.130">
    <property type="match status" value="1"/>
</dbReference>
<evidence type="ECO:0000313" key="7">
    <source>
        <dbReference type="Proteomes" id="UP000286415"/>
    </source>
</evidence>
<dbReference type="GO" id="GO:0006412">
    <property type="term" value="P:translation"/>
    <property type="evidence" value="ECO:0007669"/>
    <property type="project" value="UniProtKB-KW"/>
</dbReference>
<dbReference type="PANTHER" id="PTHR13438:SF2">
    <property type="entry name" value="AMINOACYL TRNA SYNTHASE COMPLEX-INTERACTING MULTIFUNCTIONAL PROTEIN 2"/>
    <property type="match status" value="1"/>
</dbReference>
<proteinExistence type="predicted"/>
<gene>
    <name evidence="6" type="ORF">CSKR_101777</name>
</gene>
<evidence type="ECO:0000256" key="4">
    <source>
        <dbReference type="SAM" id="MobiDB-lite"/>
    </source>
</evidence>
<dbReference type="InParanoid" id="A0A419PHB9"/>